<keyword evidence="13" id="KW-0472">Membrane</keyword>
<evidence type="ECO:0000256" key="8">
    <source>
        <dbReference type="ARBA" id="ARBA00022824"/>
    </source>
</evidence>
<keyword evidence="17" id="KW-1185">Reference proteome</keyword>
<organism evidence="16 17">
    <name type="scientific">Zophobas morio</name>
    <dbReference type="NCBI Taxonomy" id="2755281"/>
    <lineage>
        <taxon>Eukaryota</taxon>
        <taxon>Metazoa</taxon>
        <taxon>Ecdysozoa</taxon>
        <taxon>Arthropoda</taxon>
        <taxon>Hexapoda</taxon>
        <taxon>Insecta</taxon>
        <taxon>Pterygota</taxon>
        <taxon>Neoptera</taxon>
        <taxon>Endopterygota</taxon>
        <taxon>Coleoptera</taxon>
        <taxon>Polyphaga</taxon>
        <taxon>Cucujiformia</taxon>
        <taxon>Tenebrionidae</taxon>
        <taxon>Zophobas</taxon>
    </lineage>
</organism>
<evidence type="ECO:0000256" key="6">
    <source>
        <dbReference type="ARBA" id="ARBA00022617"/>
    </source>
</evidence>
<dbReference type="SUPFAM" id="SSF48264">
    <property type="entry name" value="Cytochrome P450"/>
    <property type="match status" value="1"/>
</dbReference>
<keyword evidence="6 14" id="KW-0349">Heme</keyword>
<comment type="cofactor">
    <cofactor evidence="1 14">
        <name>heme</name>
        <dbReference type="ChEBI" id="CHEBI:30413"/>
    </cofactor>
</comment>
<dbReference type="AlphaFoldDB" id="A0AA38M3G8"/>
<dbReference type="GO" id="GO:0005506">
    <property type="term" value="F:iron ion binding"/>
    <property type="evidence" value="ECO:0007669"/>
    <property type="project" value="InterPro"/>
</dbReference>
<evidence type="ECO:0000256" key="12">
    <source>
        <dbReference type="ARBA" id="ARBA00023033"/>
    </source>
</evidence>
<feature type="binding site" description="axial binding residue" evidence="14">
    <location>
        <position position="434"/>
    </location>
    <ligand>
        <name>heme</name>
        <dbReference type="ChEBI" id="CHEBI:30413"/>
    </ligand>
    <ligandPart>
        <name>Fe</name>
        <dbReference type="ChEBI" id="CHEBI:18248"/>
    </ligandPart>
</feature>
<evidence type="ECO:0000313" key="17">
    <source>
        <dbReference type="Proteomes" id="UP001168821"/>
    </source>
</evidence>
<dbReference type="GO" id="GO:0004497">
    <property type="term" value="F:monooxygenase activity"/>
    <property type="evidence" value="ECO:0007669"/>
    <property type="project" value="UniProtKB-KW"/>
</dbReference>
<evidence type="ECO:0000256" key="13">
    <source>
        <dbReference type="ARBA" id="ARBA00023136"/>
    </source>
</evidence>
<evidence type="ECO:0000256" key="3">
    <source>
        <dbReference type="ARBA" id="ARBA00004174"/>
    </source>
</evidence>
<sequence>MFLFAALTLLATLWCFQFFWKRKRLYELSWKIPGPMHFPFIGSAYMFLHGDSSEIAKRFMRLFDEHPELSKFWMGPELVFLVSKPEYLEVILNSPGTFEKIELYKYTKPILGDGMISAPVKVWKRHRKILAPALNQKILNEYPEIICQQCSTLIEILQTKVGGEEIDHCRYVTNCAIDIVGETIFGLPISAQVNDANYSHLIDRLVEIVFVKAFRLSYHFDFIFRWTQDYKDQEELVSKIKKVSRGLIEKKKEQLGAQLETEENKKKPLLDLLVEKYLTKEFTEEEVEDEVNTFLLAGTDTNATSISFALTLLGMHPTIQYHLYKEVMEVLGPDRTITLEDLPKLKYTERVIKETLRIFPGAPFIGRVVEEDITLPDLVIPKGSNLAIGYLHLHRSPKYWDDPLKFDPDRFLPERSLNRHPYTWLPFSGGPRNCVGMKYGMMVVKIVVAMVIRKFKVTSSIKAIEDIELTTNIVLKPKNGFKLAFELR</sequence>
<dbReference type="PANTHER" id="PTHR24291">
    <property type="entry name" value="CYTOCHROME P450 FAMILY 4"/>
    <property type="match status" value="1"/>
</dbReference>
<evidence type="ECO:0000256" key="5">
    <source>
        <dbReference type="ARBA" id="ARBA00010617"/>
    </source>
</evidence>
<evidence type="ECO:0000256" key="10">
    <source>
        <dbReference type="ARBA" id="ARBA00023002"/>
    </source>
</evidence>
<dbReference type="PRINTS" id="PR00463">
    <property type="entry name" value="EP450I"/>
</dbReference>
<name>A0AA38M3G8_9CUCU</name>
<dbReference type="Proteomes" id="UP001168821">
    <property type="component" value="Unassembled WGS sequence"/>
</dbReference>
<proteinExistence type="inferred from homology"/>
<evidence type="ECO:0000256" key="2">
    <source>
        <dbReference type="ARBA" id="ARBA00003690"/>
    </source>
</evidence>
<dbReference type="GO" id="GO:0020037">
    <property type="term" value="F:heme binding"/>
    <property type="evidence" value="ECO:0007669"/>
    <property type="project" value="InterPro"/>
</dbReference>
<keyword evidence="11 14" id="KW-0408">Iron</keyword>
<keyword evidence="10 15" id="KW-0560">Oxidoreductase</keyword>
<evidence type="ECO:0000256" key="14">
    <source>
        <dbReference type="PIRSR" id="PIRSR602401-1"/>
    </source>
</evidence>
<dbReference type="InterPro" id="IPR050196">
    <property type="entry name" value="Cytochrome_P450_Monoox"/>
</dbReference>
<evidence type="ECO:0000256" key="11">
    <source>
        <dbReference type="ARBA" id="ARBA00023004"/>
    </source>
</evidence>
<dbReference type="EMBL" id="JALNTZ010000009">
    <property type="protein sequence ID" value="KAJ3641439.1"/>
    <property type="molecule type" value="Genomic_DNA"/>
</dbReference>
<comment type="function">
    <text evidence="2">May be involved in the metabolism of insect hormones and in the breakdown of synthetic insecticides.</text>
</comment>
<dbReference type="CDD" id="cd20628">
    <property type="entry name" value="CYP4"/>
    <property type="match status" value="1"/>
</dbReference>
<dbReference type="Pfam" id="PF00067">
    <property type="entry name" value="p450"/>
    <property type="match status" value="1"/>
</dbReference>
<dbReference type="InterPro" id="IPR036396">
    <property type="entry name" value="Cyt_P450_sf"/>
</dbReference>
<comment type="similarity">
    <text evidence="5 15">Belongs to the cytochrome P450 family.</text>
</comment>
<evidence type="ECO:0000256" key="9">
    <source>
        <dbReference type="ARBA" id="ARBA00022848"/>
    </source>
</evidence>
<reference evidence="16" key="1">
    <citation type="journal article" date="2023" name="G3 (Bethesda)">
        <title>Whole genome assemblies of Zophobas morio and Tenebrio molitor.</title>
        <authorList>
            <person name="Kaur S."/>
            <person name="Stinson S.A."/>
            <person name="diCenzo G.C."/>
        </authorList>
    </citation>
    <scope>NUCLEOTIDE SEQUENCE</scope>
    <source>
        <strain evidence="16">QUZm001</strain>
    </source>
</reference>
<dbReference type="InterPro" id="IPR002401">
    <property type="entry name" value="Cyt_P450_E_grp-I"/>
</dbReference>
<evidence type="ECO:0000256" key="15">
    <source>
        <dbReference type="RuleBase" id="RU000461"/>
    </source>
</evidence>
<dbReference type="GO" id="GO:0016705">
    <property type="term" value="F:oxidoreductase activity, acting on paired donors, with incorporation or reduction of molecular oxygen"/>
    <property type="evidence" value="ECO:0007669"/>
    <property type="project" value="InterPro"/>
</dbReference>
<keyword evidence="12 15" id="KW-0503">Monooxygenase</keyword>
<dbReference type="PROSITE" id="PS00086">
    <property type="entry name" value="CYTOCHROME_P450"/>
    <property type="match status" value="1"/>
</dbReference>
<evidence type="ECO:0008006" key="18">
    <source>
        <dbReference type="Google" id="ProtNLM"/>
    </source>
</evidence>
<dbReference type="Gene3D" id="1.10.630.10">
    <property type="entry name" value="Cytochrome P450"/>
    <property type="match status" value="1"/>
</dbReference>
<evidence type="ECO:0000256" key="4">
    <source>
        <dbReference type="ARBA" id="ARBA00004406"/>
    </source>
</evidence>
<comment type="subcellular location">
    <subcellularLocation>
        <location evidence="4">Endoplasmic reticulum membrane</location>
        <topology evidence="4">Peripheral membrane protein</topology>
    </subcellularLocation>
    <subcellularLocation>
        <location evidence="3">Microsome membrane</location>
        <topology evidence="3">Peripheral membrane protein</topology>
    </subcellularLocation>
</comment>
<dbReference type="PRINTS" id="PR00385">
    <property type="entry name" value="P450"/>
</dbReference>
<dbReference type="PANTHER" id="PTHR24291:SF189">
    <property type="entry name" value="CYTOCHROME P450 4C3-RELATED"/>
    <property type="match status" value="1"/>
</dbReference>
<comment type="caution">
    <text evidence="16">The sequence shown here is derived from an EMBL/GenBank/DDBJ whole genome shotgun (WGS) entry which is preliminary data.</text>
</comment>
<evidence type="ECO:0000256" key="7">
    <source>
        <dbReference type="ARBA" id="ARBA00022723"/>
    </source>
</evidence>
<keyword evidence="9" id="KW-0492">Microsome</keyword>
<evidence type="ECO:0000313" key="16">
    <source>
        <dbReference type="EMBL" id="KAJ3641439.1"/>
    </source>
</evidence>
<accession>A0AA38M3G8</accession>
<dbReference type="InterPro" id="IPR017972">
    <property type="entry name" value="Cyt_P450_CS"/>
</dbReference>
<keyword evidence="8" id="KW-0256">Endoplasmic reticulum</keyword>
<keyword evidence="7 14" id="KW-0479">Metal-binding</keyword>
<evidence type="ECO:0000256" key="1">
    <source>
        <dbReference type="ARBA" id="ARBA00001971"/>
    </source>
</evidence>
<gene>
    <name evidence="16" type="ORF">Zmor_027946</name>
</gene>
<dbReference type="InterPro" id="IPR001128">
    <property type="entry name" value="Cyt_P450"/>
</dbReference>
<protein>
    <recommendedName>
        <fullName evidence="18">Cytochrome P450</fullName>
    </recommendedName>
</protein>
<dbReference type="GO" id="GO:0005789">
    <property type="term" value="C:endoplasmic reticulum membrane"/>
    <property type="evidence" value="ECO:0007669"/>
    <property type="project" value="UniProtKB-SubCell"/>
</dbReference>